<comment type="caution">
    <text evidence="1">The sequence shown here is derived from an EMBL/GenBank/DDBJ whole genome shotgun (WGS) entry which is preliminary data.</text>
</comment>
<evidence type="ECO:0000313" key="2">
    <source>
        <dbReference type="Proteomes" id="UP001550628"/>
    </source>
</evidence>
<organism evidence="1 2">
    <name type="scientific">Nocardia rhamnosiphila</name>
    <dbReference type="NCBI Taxonomy" id="426716"/>
    <lineage>
        <taxon>Bacteria</taxon>
        <taxon>Bacillati</taxon>
        <taxon>Actinomycetota</taxon>
        <taxon>Actinomycetes</taxon>
        <taxon>Mycobacteriales</taxon>
        <taxon>Nocardiaceae</taxon>
        <taxon>Nocardia</taxon>
    </lineage>
</organism>
<accession>A0ABV2WR88</accession>
<gene>
    <name evidence="1" type="ORF">ABZ510_16170</name>
</gene>
<evidence type="ECO:0000313" key="1">
    <source>
        <dbReference type="EMBL" id="MEU1953400.1"/>
    </source>
</evidence>
<reference evidence="1 2" key="1">
    <citation type="submission" date="2024-06" db="EMBL/GenBank/DDBJ databases">
        <title>The Natural Products Discovery Center: Release of the First 8490 Sequenced Strains for Exploring Actinobacteria Biosynthetic Diversity.</title>
        <authorList>
            <person name="Kalkreuter E."/>
            <person name="Kautsar S.A."/>
            <person name="Yang D."/>
            <person name="Bader C.D."/>
            <person name="Teijaro C.N."/>
            <person name="Fluegel L."/>
            <person name="Davis C.M."/>
            <person name="Simpson J.R."/>
            <person name="Lauterbach L."/>
            <person name="Steele A.D."/>
            <person name="Gui C."/>
            <person name="Meng S."/>
            <person name="Li G."/>
            <person name="Viehrig K."/>
            <person name="Ye F."/>
            <person name="Su P."/>
            <person name="Kiefer A.F."/>
            <person name="Nichols A."/>
            <person name="Cepeda A.J."/>
            <person name="Yan W."/>
            <person name="Fan B."/>
            <person name="Jiang Y."/>
            <person name="Adhikari A."/>
            <person name="Zheng C.-J."/>
            <person name="Schuster L."/>
            <person name="Cowan T.M."/>
            <person name="Smanski M.J."/>
            <person name="Chevrette M.G."/>
            <person name="De Carvalho L.P.S."/>
            <person name="Shen B."/>
        </authorList>
    </citation>
    <scope>NUCLEOTIDE SEQUENCE [LARGE SCALE GENOMIC DNA]</scope>
    <source>
        <strain evidence="1 2">NPDC019708</strain>
    </source>
</reference>
<protein>
    <recommendedName>
        <fullName evidence="3">Amidoligase enzyme</fullName>
    </recommendedName>
</protein>
<proteinExistence type="predicted"/>
<keyword evidence="2" id="KW-1185">Reference proteome</keyword>
<evidence type="ECO:0008006" key="3">
    <source>
        <dbReference type="Google" id="ProtNLM"/>
    </source>
</evidence>
<name>A0ABV2WR88_9NOCA</name>
<dbReference type="Proteomes" id="UP001550628">
    <property type="component" value="Unassembled WGS sequence"/>
</dbReference>
<dbReference type="EMBL" id="JBEYBF010000010">
    <property type="protein sequence ID" value="MEU1953400.1"/>
    <property type="molecule type" value="Genomic_DNA"/>
</dbReference>
<sequence>MGCERYTASSRYLSGGFRACLRCAETRYSECEHCGTLLRENGSCDLCAYPRRVRAYGYKPDPRFHGDGPLYLGLELEVIVPADRHNDAVTVATEQLGRLGYLKNDSSIRPMGFEIVSHPMSYRFALEQFPWTLLGELDELGCWTDSTVGLHVHASRAGFASPAHVYRWMKLLYRNETEVSALARRRSRYAPFDRTARARARDTAKGHKHAVGLDRYQAINPHPRHTLELRIFASSLDVGQVQAALAFTAASIDYTRHLSVLDIRAGGWDWAAFAAWLADRPEYAPLTVEMEALACAF</sequence>
<dbReference type="RefSeq" id="WP_356957818.1">
    <property type="nucleotide sequence ID" value="NZ_JBEYBD010000011.1"/>
</dbReference>